<dbReference type="AlphaFoldDB" id="A0A2P6VRC2"/>
<evidence type="ECO:0000256" key="2">
    <source>
        <dbReference type="ARBA" id="ARBA00022737"/>
    </source>
</evidence>
<proteinExistence type="predicted"/>
<evidence type="ECO:0000256" key="3">
    <source>
        <dbReference type="PROSITE-ProRule" id="PRU00221"/>
    </source>
</evidence>
<dbReference type="Gene3D" id="2.130.10.10">
    <property type="entry name" value="YVTN repeat-like/Quinoprotein amine dehydrogenase"/>
    <property type="match status" value="1"/>
</dbReference>
<name>A0A2P6VRC2_9CHLO</name>
<feature type="repeat" description="WD" evidence="3">
    <location>
        <begin position="90"/>
        <end position="122"/>
    </location>
</feature>
<accession>A0A2P6VRC2</accession>
<dbReference type="SUPFAM" id="SSF50978">
    <property type="entry name" value="WD40 repeat-like"/>
    <property type="match status" value="1"/>
</dbReference>
<dbReference type="InterPro" id="IPR015943">
    <property type="entry name" value="WD40/YVTN_repeat-like_dom_sf"/>
</dbReference>
<keyword evidence="2" id="KW-0677">Repeat</keyword>
<dbReference type="OrthoDB" id="10262475at2759"/>
<organism evidence="4 5">
    <name type="scientific">Micractinium conductrix</name>
    <dbReference type="NCBI Taxonomy" id="554055"/>
    <lineage>
        <taxon>Eukaryota</taxon>
        <taxon>Viridiplantae</taxon>
        <taxon>Chlorophyta</taxon>
        <taxon>core chlorophytes</taxon>
        <taxon>Trebouxiophyceae</taxon>
        <taxon>Chlorellales</taxon>
        <taxon>Chlorellaceae</taxon>
        <taxon>Chlorella clade</taxon>
        <taxon>Micractinium</taxon>
    </lineage>
</organism>
<dbReference type="InterPro" id="IPR001680">
    <property type="entry name" value="WD40_rpt"/>
</dbReference>
<keyword evidence="1 3" id="KW-0853">WD repeat</keyword>
<evidence type="ECO:0000313" key="4">
    <source>
        <dbReference type="EMBL" id="PSC76632.1"/>
    </source>
</evidence>
<comment type="caution">
    <text evidence="4">The sequence shown here is derived from an EMBL/GenBank/DDBJ whole genome shotgun (WGS) entry which is preliminary data.</text>
</comment>
<dbReference type="PROSITE" id="PS50082">
    <property type="entry name" value="WD_REPEATS_2"/>
    <property type="match status" value="2"/>
</dbReference>
<dbReference type="Pfam" id="PF00400">
    <property type="entry name" value="WD40"/>
    <property type="match status" value="3"/>
</dbReference>
<gene>
    <name evidence="4" type="primary">g185</name>
    <name evidence="4" type="ORF">C2E20_0185</name>
</gene>
<protein>
    <submittedName>
        <fullName evidence="4">Mitotic checkpoint</fullName>
    </submittedName>
</protein>
<keyword evidence="5" id="KW-1185">Reference proteome</keyword>
<dbReference type="Proteomes" id="UP000239649">
    <property type="component" value="Unassembled WGS sequence"/>
</dbReference>
<reference evidence="4 5" key="1">
    <citation type="journal article" date="2018" name="Plant J.">
        <title>Genome sequences of Chlorella sorokiniana UTEX 1602 and Micractinium conductrix SAG 241.80: implications to maltose excretion by a green alga.</title>
        <authorList>
            <person name="Arriola M.B."/>
            <person name="Velmurugan N."/>
            <person name="Zhang Y."/>
            <person name="Plunkett M.H."/>
            <person name="Hondzo H."/>
            <person name="Barney B.M."/>
        </authorList>
    </citation>
    <scope>NUCLEOTIDE SEQUENCE [LARGE SCALE GENOMIC DNA]</scope>
    <source>
        <strain evidence="4 5">SAG 241.80</strain>
    </source>
</reference>
<dbReference type="SMART" id="SM00320">
    <property type="entry name" value="WD40"/>
    <property type="match status" value="4"/>
</dbReference>
<dbReference type="PROSITE" id="PS50294">
    <property type="entry name" value="WD_REPEATS_REGION"/>
    <property type="match status" value="1"/>
</dbReference>
<sequence>MSDLGRQLADPPTDGITSLNFYEDSSMLLASSWDGTARVYETAEGALRGTFAAGAPLLDAAFENEGAVYTAGLNHAVKRYDFFSGQEVALGSHAAAVKCLRWLPTRGLLVSGGWDSTLRLWDPRVAPGPAGQQVAAVPLPGKVYSMDVSGERLVVAMSGRHVDVFDLRTLHAGQPEQRRESSLKFQTRCVRCYTDGAGYALGSVEGRVAMEWFDPSEAAQARKYAFKCHRKTEGGKDLVFPVNAIAFNRRFGTFVTGGGDGVVSFWDGENKKRLHQVPGYPTSVAAMAFNGAATQLAVAASYTFEQGEKEHPRDAIYIRDCSEAEVRPKARAAA</sequence>
<dbReference type="STRING" id="554055.A0A2P6VRC2"/>
<dbReference type="InterPro" id="IPR036322">
    <property type="entry name" value="WD40_repeat_dom_sf"/>
</dbReference>
<dbReference type="PANTHER" id="PTHR10971">
    <property type="entry name" value="MRNA EXPORT FACTOR AND BUB3"/>
    <property type="match status" value="1"/>
</dbReference>
<evidence type="ECO:0000313" key="5">
    <source>
        <dbReference type="Proteomes" id="UP000239649"/>
    </source>
</evidence>
<dbReference type="EMBL" id="LHPF02000001">
    <property type="protein sequence ID" value="PSC76632.1"/>
    <property type="molecule type" value="Genomic_DNA"/>
</dbReference>
<evidence type="ECO:0000256" key="1">
    <source>
        <dbReference type="ARBA" id="ARBA00022574"/>
    </source>
</evidence>
<feature type="repeat" description="WD" evidence="3">
    <location>
        <begin position="242"/>
        <end position="276"/>
    </location>
</feature>